<dbReference type="PANTHER" id="PTHR41299">
    <property type="entry name" value="THIAMINE PYROPHOSPHOKINASE"/>
    <property type="match status" value="1"/>
</dbReference>
<evidence type="ECO:0000256" key="3">
    <source>
        <dbReference type="ARBA" id="ARBA00022777"/>
    </source>
</evidence>
<dbReference type="InterPro" id="IPR036371">
    <property type="entry name" value="TPK_B1-bd_sf"/>
</dbReference>
<organism evidence="7 8">
    <name type="scientific">Spiroplasma helicoides</name>
    <dbReference type="NCBI Taxonomy" id="216938"/>
    <lineage>
        <taxon>Bacteria</taxon>
        <taxon>Bacillati</taxon>
        <taxon>Mycoplasmatota</taxon>
        <taxon>Mollicutes</taxon>
        <taxon>Entomoplasmatales</taxon>
        <taxon>Spiroplasmataceae</taxon>
        <taxon>Spiroplasma</taxon>
    </lineage>
</organism>
<dbReference type="GO" id="GO:0016301">
    <property type="term" value="F:kinase activity"/>
    <property type="evidence" value="ECO:0007669"/>
    <property type="project" value="UniProtKB-KW"/>
</dbReference>
<dbReference type="RefSeq" id="WP_198146089.1">
    <property type="nucleotide sequence ID" value="NZ_CP017015.1"/>
</dbReference>
<dbReference type="GO" id="GO:0004788">
    <property type="term" value="F:thiamine diphosphokinase activity"/>
    <property type="evidence" value="ECO:0007669"/>
    <property type="project" value="UniProtKB-UniRule"/>
</dbReference>
<name>A0A1B3SLB0_9MOLU</name>
<evidence type="ECO:0000256" key="2">
    <source>
        <dbReference type="ARBA" id="ARBA00022741"/>
    </source>
</evidence>
<dbReference type="GO" id="GO:0005524">
    <property type="term" value="F:ATP binding"/>
    <property type="evidence" value="ECO:0007669"/>
    <property type="project" value="UniProtKB-KW"/>
</dbReference>
<keyword evidence="4" id="KW-0067">ATP-binding</keyword>
<dbReference type="AlphaFoldDB" id="A0A1B3SLB0"/>
<keyword evidence="1" id="KW-0808">Transferase</keyword>
<gene>
    <name evidence="7" type="primary">thiN</name>
    <name evidence="7" type="ORF">SHELI_v1c07750</name>
</gene>
<reference evidence="7 8" key="1">
    <citation type="submission" date="2016-08" db="EMBL/GenBank/DDBJ databases">
        <title>Complete genome sequence of Spiroplasma helicoides TABS-2 (DSM 22551).</title>
        <authorList>
            <person name="Shen W.-Y."/>
            <person name="Lo W.-S."/>
            <person name="Lai Y.-C."/>
            <person name="Kuo C.-H."/>
        </authorList>
    </citation>
    <scope>NUCLEOTIDE SEQUENCE [LARGE SCALE GENOMIC DNA]</scope>
    <source>
        <strain evidence="7 8">TABS-2</strain>
    </source>
</reference>
<evidence type="ECO:0000256" key="4">
    <source>
        <dbReference type="ARBA" id="ARBA00022840"/>
    </source>
</evidence>
<evidence type="ECO:0000313" key="8">
    <source>
        <dbReference type="Proteomes" id="UP000094378"/>
    </source>
</evidence>
<dbReference type="InterPro" id="IPR053149">
    <property type="entry name" value="TPK"/>
</dbReference>
<dbReference type="Gene3D" id="3.40.50.10240">
    <property type="entry name" value="Thiamin pyrophosphokinase, catalytic domain"/>
    <property type="match status" value="1"/>
</dbReference>
<evidence type="ECO:0000259" key="6">
    <source>
        <dbReference type="SMART" id="SM00983"/>
    </source>
</evidence>
<keyword evidence="3 7" id="KW-0418">Kinase</keyword>
<evidence type="ECO:0000256" key="5">
    <source>
        <dbReference type="NCBIfam" id="TIGR01378"/>
    </source>
</evidence>
<proteinExistence type="predicted"/>
<dbReference type="NCBIfam" id="TIGR01378">
    <property type="entry name" value="thi_PPkinase"/>
    <property type="match status" value="1"/>
</dbReference>
<dbReference type="InterPro" id="IPR007371">
    <property type="entry name" value="TPK_catalytic"/>
</dbReference>
<dbReference type="SMART" id="SM00983">
    <property type="entry name" value="TPK_B1_binding"/>
    <property type="match status" value="1"/>
</dbReference>
<accession>A0A1B3SLB0</accession>
<evidence type="ECO:0000313" key="7">
    <source>
        <dbReference type="EMBL" id="AOG60724.1"/>
    </source>
</evidence>
<dbReference type="Proteomes" id="UP000094378">
    <property type="component" value="Chromosome"/>
</dbReference>
<evidence type="ECO:0000256" key="1">
    <source>
        <dbReference type="ARBA" id="ARBA00022679"/>
    </source>
</evidence>
<dbReference type="STRING" id="216938.SHELI_v1c07750"/>
<dbReference type="InterPro" id="IPR007373">
    <property type="entry name" value="Thiamin_PyroPKinase_B1-bd"/>
</dbReference>
<dbReference type="PANTHER" id="PTHR41299:SF1">
    <property type="entry name" value="THIAMINE PYROPHOSPHOKINASE"/>
    <property type="match status" value="1"/>
</dbReference>
<dbReference type="PATRIC" id="fig|216938.3.peg.788"/>
<protein>
    <recommendedName>
        <fullName evidence="5">Thiamine diphosphokinase</fullName>
        <ecNumber evidence="5">2.7.6.2</ecNumber>
    </recommendedName>
</protein>
<dbReference type="InterPro" id="IPR036759">
    <property type="entry name" value="TPK_catalytic_sf"/>
</dbReference>
<dbReference type="EMBL" id="CP017015">
    <property type="protein sequence ID" value="AOG60724.1"/>
    <property type="molecule type" value="Genomic_DNA"/>
</dbReference>
<dbReference type="CDD" id="cd07995">
    <property type="entry name" value="TPK"/>
    <property type="match status" value="1"/>
</dbReference>
<dbReference type="InterPro" id="IPR006282">
    <property type="entry name" value="Thi_PPkinase"/>
</dbReference>
<keyword evidence="2" id="KW-0547">Nucleotide-binding</keyword>
<dbReference type="Pfam" id="PF04265">
    <property type="entry name" value="TPK_B1_binding"/>
    <property type="match status" value="1"/>
</dbReference>
<dbReference type="GO" id="GO:0006772">
    <property type="term" value="P:thiamine metabolic process"/>
    <property type="evidence" value="ECO:0007669"/>
    <property type="project" value="UniProtKB-UniRule"/>
</dbReference>
<dbReference type="KEGG" id="shj:SHELI_v1c07750"/>
<dbReference type="Pfam" id="PF04263">
    <property type="entry name" value="TPK_catalytic"/>
    <property type="match status" value="1"/>
</dbReference>
<dbReference type="EC" id="2.7.6.2" evidence="5"/>
<dbReference type="GO" id="GO:0009229">
    <property type="term" value="P:thiamine diphosphate biosynthetic process"/>
    <property type="evidence" value="ECO:0007669"/>
    <property type="project" value="InterPro"/>
</dbReference>
<sequence length="205" mass="24039">MKTKFLIVTCETNLDLNYYKNEYHFIGVERGCLDLIKKNIDIDYAISDFDQVTEEELEKIKNNSRNFIKLNPEKDYLDGKEAIQKAYELGATEVVMVANPTKRMDMNFSVIEFCYKDRVKIINESSVMFCLQAGKNVIEFDQYQDYTYITLFPVHQTKLTIKGLQYEQKNLMLLPYSTRAYSNCFVPYNDGIIESDKLILIIFTK</sequence>
<feature type="domain" description="Thiamin pyrophosphokinase thiamin-binding" evidence="6">
    <location>
        <begin position="134"/>
        <end position="199"/>
    </location>
</feature>
<dbReference type="SUPFAM" id="SSF63862">
    <property type="entry name" value="Thiamin pyrophosphokinase, substrate-binding domain"/>
    <property type="match status" value="1"/>
</dbReference>
<dbReference type="SUPFAM" id="SSF63999">
    <property type="entry name" value="Thiamin pyrophosphokinase, catalytic domain"/>
    <property type="match status" value="1"/>
</dbReference>
<dbReference type="GO" id="GO:0030975">
    <property type="term" value="F:thiamine binding"/>
    <property type="evidence" value="ECO:0007669"/>
    <property type="project" value="InterPro"/>
</dbReference>
<keyword evidence="8" id="KW-1185">Reference proteome</keyword>